<gene>
    <name evidence="5" type="ORF">ENO04_05255</name>
</gene>
<evidence type="ECO:0000256" key="3">
    <source>
        <dbReference type="ARBA" id="ARBA00049357"/>
    </source>
</evidence>
<feature type="domain" description="Pyruvate/ketoisovalerate oxidoreductase catalytic" evidence="4">
    <location>
        <begin position="11"/>
        <end position="185"/>
    </location>
</feature>
<keyword evidence="2" id="KW-0560">Oxidoreductase</keyword>
<dbReference type="InterPro" id="IPR002869">
    <property type="entry name" value="Pyrv_flavodox_OxRed_cen"/>
</dbReference>
<dbReference type="SUPFAM" id="SSF53323">
    <property type="entry name" value="Pyruvate-ferredoxin oxidoreductase, PFOR, domain III"/>
    <property type="match status" value="1"/>
</dbReference>
<protein>
    <recommendedName>
        <fullName evidence="1">pyruvate synthase</fullName>
        <ecNumber evidence="1">1.2.7.1</ecNumber>
    </recommendedName>
</protein>
<dbReference type="InterPro" id="IPR019752">
    <property type="entry name" value="Pyrv/ketoisovalerate_OxRed_cat"/>
</dbReference>
<reference evidence="5" key="1">
    <citation type="journal article" date="2020" name="mSystems">
        <title>Genome- and Community-Level Interaction Insights into Carbon Utilization and Element Cycling Functions of Hydrothermarchaeota in Hydrothermal Sediment.</title>
        <authorList>
            <person name="Zhou Z."/>
            <person name="Liu Y."/>
            <person name="Xu W."/>
            <person name="Pan J."/>
            <person name="Luo Z.H."/>
            <person name="Li M."/>
        </authorList>
    </citation>
    <scope>NUCLEOTIDE SEQUENCE [LARGE SCALE GENOMIC DNA]</scope>
    <source>
        <strain evidence="5">SpSt-123</strain>
    </source>
</reference>
<name>A0A7C1E245_9CREN</name>
<evidence type="ECO:0000256" key="2">
    <source>
        <dbReference type="ARBA" id="ARBA00023002"/>
    </source>
</evidence>
<dbReference type="PANTHER" id="PTHR43366">
    <property type="entry name" value="PYRUVATE SYNTHASE SUBUNIT PORC"/>
    <property type="match status" value="1"/>
</dbReference>
<dbReference type="NCBIfam" id="TIGR02175">
    <property type="entry name" value="PorC_KorC"/>
    <property type="match status" value="1"/>
</dbReference>
<dbReference type="AlphaFoldDB" id="A0A7C1E245"/>
<dbReference type="GO" id="GO:0019164">
    <property type="term" value="F:pyruvate synthase activity"/>
    <property type="evidence" value="ECO:0007669"/>
    <property type="project" value="UniProtKB-EC"/>
</dbReference>
<organism evidence="5">
    <name type="scientific">Fervidicoccus fontis</name>
    <dbReference type="NCBI Taxonomy" id="683846"/>
    <lineage>
        <taxon>Archaea</taxon>
        <taxon>Thermoproteota</taxon>
        <taxon>Thermoprotei</taxon>
        <taxon>Fervidicoccales</taxon>
        <taxon>Fervidicoccaceae</taxon>
        <taxon>Fervidicoccus</taxon>
    </lineage>
</organism>
<proteinExistence type="predicted"/>
<dbReference type="PANTHER" id="PTHR43366:SF1">
    <property type="entry name" value="PYRUVATE SYNTHASE SUBUNIT PORC"/>
    <property type="match status" value="1"/>
</dbReference>
<dbReference type="Pfam" id="PF01558">
    <property type="entry name" value="POR"/>
    <property type="match status" value="1"/>
</dbReference>
<evidence type="ECO:0000259" key="4">
    <source>
        <dbReference type="Pfam" id="PF01558"/>
    </source>
</evidence>
<dbReference type="EMBL" id="DSDY01000158">
    <property type="protein sequence ID" value="HDS10999.1"/>
    <property type="molecule type" value="Genomic_DNA"/>
</dbReference>
<accession>A0A7C1E245</accession>
<dbReference type="EC" id="1.2.7.1" evidence="1"/>
<keyword evidence="5" id="KW-0670">Pyruvate</keyword>
<comment type="catalytic activity">
    <reaction evidence="3">
        <text>2 oxidized [2Fe-2S]-[ferredoxin] + pyruvate + CoA = 2 reduced [2Fe-2S]-[ferredoxin] + acetyl-CoA + CO2 + H(+)</text>
        <dbReference type="Rhea" id="RHEA:12765"/>
        <dbReference type="Rhea" id="RHEA-COMP:10000"/>
        <dbReference type="Rhea" id="RHEA-COMP:10001"/>
        <dbReference type="ChEBI" id="CHEBI:15361"/>
        <dbReference type="ChEBI" id="CHEBI:15378"/>
        <dbReference type="ChEBI" id="CHEBI:16526"/>
        <dbReference type="ChEBI" id="CHEBI:33737"/>
        <dbReference type="ChEBI" id="CHEBI:33738"/>
        <dbReference type="ChEBI" id="CHEBI:57287"/>
        <dbReference type="ChEBI" id="CHEBI:57288"/>
        <dbReference type="EC" id="1.2.7.1"/>
    </reaction>
</comment>
<evidence type="ECO:0000313" key="5">
    <source>
        <dbReference type="EMBL" id="HDS10999.1"/>
    </source>
</evidence>
<dbReference type="Gene3D" id="3.40.920.10">
    <property type="entry name" value="Pyruvate-ferredoxin oxidoreductase, PFOR, domain III"/>
    <property type="match status" value="1"/>
</dbReference>
<sequence length="197" mass="21903">MLLEFVFIGRGGQGLYTATELLVKAVIMDGYYAQGIPFFGAERRGAVTYSYLRISDNKIARHDKVLYADGIIIGDGSPEALRLASLYRLKENGKVLVNIDRLNIRELSSKISETNIYAVGADSLAREEGLVISGWPVIGPVMAGSFSRVFGLPRIDSLVEAARSIVGEQSPLLLKNIRLITRGYNEVRMIRYEYQRV</sequence>
<dbReference type="InterPro" id="IPR011894">
    <property type="entry name" value="PorC_KorC"/>
</dbReference>
<dbReference type="InterPro" id="IPR051626">
    <property type="entry name" value="Oxidoreductase_gamma_subunit"/>
</dbReference>
<evidence type="ECO:0000256" key="1">
    <source>
        <dbReference type="ARBA" id="ARBA00012822"/>
    </source>
</evidence>
<comment type="caution">
    <text evidence="5">The sequence shown here is derived from an EMBL/GenBank/DDBJ whole genome shotgun (WGS) entry which is preliminary data.</text>
</comment>